<keyword evidence="4" id="KW-0548">Nucleotidyltransferase</keyword>
<reference evidence="15" key="1">
    <citation type="submission" date="2023-07" db="EMBL/GenBank/DDBJ databases">
        <authorList>
            <consortium name="AG Swart"/>
            <person name="Singh M."/>
            <person name="Singh A."/>
            <person name="Seah K."/>
            <person name="Emmerich C."/>
        </authorList>
    </citation>
    <scope>NUCLEOTIDE SEQUENCE</scope>
    <source>
        <strain evidence="15">DP1</strain>
    </source>
</reference>
<comment type="similarity">
    <text evidence="8">Belongs to the ARTD/PARP family.</text>
</comment>
<proteinExistence type="inferred from homology"/>
<evidence type="ECO:0000256" key="9">
    <source>
        <dbReference type="ARBA" id="ARBA00033987"/>
    </source>
</evidence>
<evidence type="ECO:0000256" key="1">
    <source>
        <dbReference type="ARBA" id="ARBA00004123"/>
    </source>
</evidence>
<sequence>MVKTRRGKKREIKAVAKKKGQDSSDSEEEKIDTSVQNRGKKKADNTKKTKASAKSKPKAKGSTKNKKQKKAKRKKSEDSGQESDASGSDKSKSSKKSAKEEEKIKEVTSSISHGVMVDHKVPGASGYEVIKHGSQVLSAHLMCADLEKNNNKFYIAQGLKKSSGCYLWTRWGRVGIDGKTKMINASTEQFCANLFNKKVNDKKNHRYKEVELAVEPDKKSKQNSKAKIKKKKTIRKEKSGLPPKVQNLIRFIFNMNLIEKSVVKVGYNVKKMPLGNLSKQTISDGYTILKSIEKELAKKKPINSTLSTLSGDFYTTIPHDIGYKKLKDFIINTPKILKEKLDLVDSLRDIRIAAEIVNQVDDGDDDANELDAQYKKMNCEIVPMDDSFPEYKTLLKALETTHGKTHHFKLTPIDVFKIEREGEQKKFDGKVGNKMLLWHGSRFSNFGGILSQGLRIAPPEAPVSGYMFGKGVYFADIVSKSAGYCCSHLSNKEGLLLLCEVAIGETNDLTNAKYDANKLPRGKHSTLGMGKWIPDHSEDIDDAKIFMGPIQEESKTKNRCLRYNEYITYDIDRIVMKYLFRCKFS</sequence>
<organism evidence="15 16">
    <name type="scientific">Euplotes crassus</name>
    <dbReference type="NCBI Taxonomy" id="5936"/>
    <lineage>
        <taxon>Eukaryota</taxon>
        <taxon>Sar</taxon>
        <taxon>Alveolata</taxon>
        <taxon>Ciliophora</taxon>
        <taxon>Intramacronucleata</taxon>
        <taxon>Spirotrichea</taxon>
        <taxon>Hypotrichia</taxon>
        <taxon>Euplotida</taxon>
        <taxon>Euplotidae</taxon>
        <taxon>Moneuplotes</taxon>
    </lineage>
</organism>
<dbReference type="FunFam" id="3.90.228.10:FF:000002">
    <property type="entry name" value="Poly [ADP-ribose] polymerase"/>
    <property type="match status" value="1"/>
</dbReference>
<dbReference type="CDD" id="cd01437">
    <property type="entry name" value="parp_like"/>
    <property type="match status" value="1"/>
</dbReference>
<keyword evidence="6 10" id="KW-0520">NAD</keyword>
<dbReference type="GO" id="GO:0070212">
    <property type="term" value="P:protein poly-ADP-ribosylation"/>
    <property type="evidence" value="ECO:0007669"/>
    <property type="project" value="TreeGrafter"/>
</dbReference>
<keyword evidence="7" id="KW-0539">Nucleus</keyword>
<accession>A0AAD1U8A4</accession>
<dbReference type="EC" id="2.4.2.-" evidence="10"/>
<evidence type="ECO:0000256" key="7">
    <source>
        <dbReference type="ARBA" id="ARBA00023242"/>
    </source>
</evidence>
<evidence type="ECO:0000259" key="12">
    <source>
        <dbReference type="PROSITE" id="PS51059"/>
    </source>
</evidence>
<feature type="domain" description="PARP alpha-helical" evidence="13">
    <location>
        <begin position="238"/>
        <end position="358"/>
    </location>
</feature>
<dbReference type="Pfam" id="PF02877">
    <property type="entry name" value="PARP_reg"/>
    <property type="match status" value="1"/>
</dbReference>
<dbReference type="InterPro" id="IPR008893">
    <property type="entry name" value="WGR_domain"/>
</dbReference>
<evidence type="ECO:0000256" key="5">
    <source>
        <dbReference type="ARBA" id="ARBA00022765"/>
    </source>
</evidence>
<dbReference type="InterPro" id="IPR012317">
    <property type="entry name" value="Poly(ADP-ribose)pol_cat_dom"/>
</dbReference>
<feature type="compositionally biased region" description="Basic residues" evidence="11">
    <location>
        <begin position="1"/>
        <end position="18"/>
    </location>
</feature>
<dbReference type="PROSITE" id="PS51060">
    <property type="entry name" value="PARP_ALPHA_HD"/>
    <property type="match status" value="1"/>
</dbReference>
<dbReference type="InterPro" id="IPR004102">
    <property type="entry name" value="Poly(ADP-ribose)pol_reg_dom"/>
</dbReference>
<dbReference type="Pfam" id="PF00644">
    <property type="entry name" value="PARP"/>
    <property type="match status" value="1"/>
</dbReference>
<dbReference type="PANTHER" id="PTHR10459">
    <property type="entry name" value="DNA LIGASE"/>
    <property type="match status" value="1"/>
</dbReference>
<dbReference type="Gene3D" id="2.20.140.10">
    <property type="entry name" value="WGR domain"/>
    <property type="match status" value="1"/>
</dbReference>
<evidence type="ECO:0000259" key="14">
    <source>
        <dbReference type="PROSITE" id="PS51977"/>
    </source>
</evidence>
<evidence type="ECO:0000256" key="10">
    <source>
        <dbReference type="RuleBase" id="RU362114"/>
    </source>
</evidence>
<evidence type="ECO:0000256" key="6">
    <source>
        <dbReference type="ARBA" id="ARBA00023027"/>
    </source>
</evidence>
<name>A0AAD1U8A4_EUPCR</name>
<dbReference type="GO" id="GO:1990404">
    <property type="term" value="F:NAD+-protein mono-ADP-ribosyltransferase activity"/>
    <property type="evidence" value="ECO:0007669"/>
    <property type="project" value="TreeGrafter"/>
</dbReference>
<dbReference type="Pfam" id="PF05406">
    <property type="entry name" value="WGR"/>
    <property type="match status" value="1"/>
</dbReference>
<comment type="catalytic activity">
    <reaction evidence="9">
        <text>NAD(+) + (ADP-D-ribosyl)n-acceptor = nicotinamide + (ADP-D-ribosyl)n+1-acceptor + H(+).</text>
        <dbReference type="EC" id="2.4.2.30"/>
    </reaction>
</comment>
<dbReference type="Proteomes" id="UP001295684">
    <property type="component" value="Unassembled WGS sequence"/>
</dbReference>
<protein>
    <recommendedName>
        <fullName evidence="10">Poly [ADP-ribose] polymerase</fullName>
        <shortName evidence="10">PARP</shortName>
        <ecNumber evidence="10">2.4.2.-</ecNumber>
    </recommendedName>
</protein>
<keyword evidence="16" id="KW-1185">Reference proteome</keyword>
<dbReference type="InterPro" id="IPR036616">
    <property type="entry name" value="Poly(ADP-ribose)pol_reg_dom_sf"/>
</dbReference>
<dbReference type="SMART" id="SM00773">
    <property type="entry name" value="WGR"/>
    <property type="match status" value="1"/>
</dbReference>
<dbReference type="InterPro" id="IPR050800">
    <property type="entry name" value="ARTD/PARP"/>
</dbReference>
<dbReference type="InterPro" id="IPR036930">
    <property type="entry name" value="WGR_dom_sf"/>
</dbReference>
<keyword evidence="2 10" id="KW-0328">Glycosyltransferase</keyword>
<gene>
    <name evidence="15" type="ORF">ECRASSUSDP1_LOCUS4545</name>
</gene>
<dbReference type="EMBL" id="CAMPGE010004369">
    <property type="protein sequence ID" value="CAI2363215.1"/>
    <property type="molecule type" value="Genomic_DNA"/>
</dbReference>
<dbReference type="GO" id="GO:0006302">
    <property type="term" value="P:double-strand break repair"/>
    <property type="evidence" value="ECO:0007669"/>
    <property type="project" value="TreeGrafter"/>
</dbReference>
<feature type="compositionally biased region" description="Basic and acidic residues" evidence="11">
    <location>
        <begin position="87"/>
        <end position="106"/>
    </location>
</feature>
<dbReference type="PANTHER" id="PTHR10459:SF60">
    <property type="entry name" value="POLY [ADP-RIBOSE] POLYMERASE 2"/>
    <property type="match status" value="1"/>
</dbReference>
<feature type="domain" description="WGR" evidence="14">
    <location>
        <begin position="126"/>
        <end position="220"/>
    </location>
</feature>
<feature type="region of interest" description="Disordered" evidence="11">
    <location>
        <begin position="1"/>
        <end position="111"/>
    </location>
</feature>
<evidence type="ECO:0000313" key="16">
    <source>
        <dbReference type="Proteomes" id="UP001295684"/>
    </source>
</evidence>
<dbReference type="GO" id="GO:0003950">
    <property type="term" value="F:NAD+ poly-ADP-ribosyltransferase activity"/>
    <property type="evidence" value="ECO:0007669"/>
    <property type="project" value="UniProtKB-UniRule"/>
</dbReference>
<evidence type="ECO:0000256" key="3">
    <source>
        <dbReference type="ARBA" id="ARBA00022679"/>
    </source>
</evidence>
<dbReference type="Gene3D" id="3.90.228.10">
    <property type="match status" value="1"/>
</dbReference>
<dbReference type="GO" id="GO:0005730">
    <property type="term" value="C:nucleolus"/>
    <property type="evidence" value="ECO:0007669"/>
    <property type="project" value="TreeGrafter"/>
</dbReference>
<evidence type="ECO:0000313" key="15">
    <source>
        <dbReference type="EMBL" id="CAI2363215.1"/>
    </source>
</evidence>
<keyword evidence="3 10" id="KW-0808">Transferase</keyword>
<dbReference type="SUPFAM" id="SSF56399">
    <property type="entry name" value="ADP-ribosylation"/>
    <property type="match status" value="1"/>
</dbReference>
<feature type="compositionally biased region" description="Basic residues" evidence="11">
    <location>
        <begin position="221"/>
        <end position="235"/>
    </location>
</feature>
<feature type="compositionally biased region" description="Basic residues" evidence="11">
    <location>
        <begin position="48"/>
        <end position="74"/>
    </location>
</feature>
<dbReference type="SUPFAM" id="SSF142921">
    <property type="entry name" value="WGR domain-like"/>
    <property type="match status" value="1"/>
</dbReference>
<dbReference type="SUPFAM" id="SSF47587">
    <property type="entry name" value="Domain of poly(ADP-ribose) polymerase"/>
    <property type="match status" value="1"/>
</dbReference>
<keyword evidence="5" id="KW-0013">ADP-ribosylation</keyword>
<feature type="domain" description="PARP catalytic" evidence="12">
    <location>
        <begin position="368"/>
        <end position="585"/>
    </location>
</feature>
<feature type="region of interest" description="Disordered" evidence="11">
    <location>
        <begin position="215"/>
        <end position="236"/>
    </location>
</feature>
<evidence type="ECO:0000256" key="11">
    <source>
        <dbReference type="SAM" id="MobiDB-lite"/>
    </source>
</evidence>
<dbReference type="Gene3D" id="1.20.142.10">
    <property type="entry name" value="Poly(ADP-ribose) polymerase, regulatory domain"/>
    <property type="match status" value="1"/>
</dbReference>
<comment type="subcellular location">
    <subcellularLocation>
        <location evidence="1">Nucleus</location>
    </subcellularLocation>
</comment>
<evidence type="ECO:0000259" key="13">
    <source>
        <dbReference type="PROSITE" id="PS51060"/>
    </source>
</evidence>
<evidence type="ECO:0000256" key="2">
    <source>
        <dbReference type="ARBA" id="ARBA00022676"/>
    </source>
</evidence>
<dbReference type="PROSITE" id="PS51059">
    <property type="entry name" value="PARP_CATALYTIC"/>
    <property type="match status" value="1"/>
</dbReference>
<dbReference type="AlphaFoldDB" id="A0AAD1U8A4"/>
<evidence type="ECO:0000256" key="4">
    <source>
        <dbReference type="ARBA" id="ARBA00022695"/>
    </source>
</evidence>
<evidence type="ECO:0000256" key="8">
    <source>
        <dbReference type="ARBA" id="ARBA00024347"/>
    </source>
</evidence>
<comment type="caution">
    <text evidence="15">The sequence shown here is derived from an EMBL/GenBank/DDBJ whole genome shotgun (WGS) entry which is preliminary data.</text>
</comment>
<dbReference type="GO" id="GO:0016779">
    <property type="term" value="F:nucleotidyltransferase activity"/>
    <property type="evidence" value="ECO:0007669"/>
    <property type="project" value="UniProtKB-KW"/>
</dbReference>
<dbReference type="PROSITE" id="PS51977">
    <property type="entry name" value="WGR"/>
    <property type="match status" value="1"/>
</dbReference>